<name>A0AAV8Z0U4_9CUCU</name>
<reference evidence="1" key="1">
    <citation type="journal article" date="2023" name="Insect Mol. Biol.">
        <title>Genome sequencing provides insights into the evolution of gene families encoding plant cell wall-degrading enzymes in longhorned beetles.</title>
        <authorList>
            <person name="Shin N.R."/>
            <person name="Okamura Y."/>
            <person name="Kirsch R."/>
            <person name="Pauchet Y."/>
        </authorList>
    </citation>
    <scope>NUCLEOTIDE SEQUENCE</scope>
    <source>
        <strain evidence="1">AMC_N1</strain>
    </source>
</reference>
<evidence type="ECO:0000313" key="1">
    <source>
        <dbReference type="EMBL" id="KAJ8956673.1"/>
    </source>
</evidence>
<proteinExistence type="predicted"/>
<protein>
    <submittedName>
        <fullName evidence="1">Uncharacterized protein</fullName>
    </submittedName>
</protein>
<dbReference type="Proteomes" id="UP001162162">
    <property type="component" value="Unassembled WGS sequence"/>
</dbReference>
<sequence>MEGYMYQCPQSFAFWQISRRCERTSRLLHCEGSEVLSTRWELPMETSNISYRRRKSAYMDY</sequence>
<dbReference type="AlphaFoldDB" id="A0AAV8Z0U4"/>
<accession>A0AAV8Z0U4</accession>
<comment type="caution">
    <text evidence="1">The sequence shown here is derived from an EMBL/GenBank/DDBJ whole genome shotgun (WGS) entry which is preliminary data.</text>
</comment>
<gene>
    <name evidence="1" type="ORF">NQ318_014028</name>
</gene>
<organism evidence="1 2">
    <name type="scientific">Aromia moschata</name>
    <dbReference type="NCBI Taxonomy" id="1265417"/>
    <lineage>
        <taxon>Eukaryota</taxon>
        <taxon>Metazoa</taxon>
        <taxon>Ecdysozoa</taxon>
        <taxon>Arthropoda</taxon>
        <taxon>Hexapoda</taxon>
        <taxon>Insecta</taxon>
        <taxon>Pterygota</taxon>
        <taxon>Neoptera</taxon>
        <taxon>Endopterygota</taxon>
        <taxon>Coleoptera</taxon>
        <taxon>Polyphaga</taxon>
        <taxon>Cucujiformia</taxon>
        <taxon>Chrysomeloidea</taxon>
        <taxon>Cerambycidae</taxon>
        <taxon>Cerambycinae</taxon>
        <taxon>Callichromatini</taxon>
        <taxon>Aromia</taxon>
    </lineage>
</organism>
<keyword evidence="2" id="KW-1185">Reference proteome</keyword>
<evidence type="ECO:0000313" key="2">
    <source>
        <dbReference type="Proteomes" id="UP001162162"/>
    </source>
</evidence>
<dbReference type="EMBL" id="JAPWTK010000028">
    <property type="protein sequence ID" value="KAJ8956673.1"/>
    <property type="molecule type" value="Genomic_DNA"/>
</dbReference>